<accession>A0A7C5L9Y3</accession>
<dbReference type="EMBL" id="DRWN01000018">
    <property type="protein sequence ID" value="HHK67884.1"/>
    <property type="molecule type" value="Genomic_DNA"/>
</dbReference>
<dbReference type="AlphaFoldDB" id="A0A7C5L9Y3"/>
<protein>
    <submittedName>
        <fullName evidence="1">Uncharacterized protein</fullName>
    </submittedName>
</protein>
<organism evidence="1">
    <name type="scientific">Caldiarchaeum subterraneum</name>
    <dbReference type="NCBI Taxonomy" id="311458"/>
    <lineage>
        <taxon>Archaea</taxon>
        <taxon>Nitrososphaerota</taxon>
        <taxon>Candidatus Caldarchaeales</taxon>
        <taxon>Candidatus Caldarchaeaceae</taxon>
        <taxon>Candidatus Caldarchaeum</taxon>
    </lineage>
</organism>
<name>A0A7C5L9Y3_CALS0</name>
<proteinExistence type="predicted"/>
<sequence length="60" mass="6675">MSADDALSEKLERILTGFKELRMLAKSSGNLGVERNVEHIISHIQTMLESLKKTEAGFSL</sequence>
<gene>
    <name evidence="1" type="ORF">ENM11_01845</name>
</gene>
<comment type="caution">
    <text evidence="1">The sequence shown here is derived from an EMBL/GenBank/DDBJ whole genome shotgun (WGS) entry which is preliminary data.</text>
</comment>
<reference evidence="1" key="1">
    <citation type="journal article" date="2020" name="mSystems">
        <title>Genome- and Community-Level Interaction Insights into Carbon Utilization and Element Cycling Functions of Hydrothermarchaeota in Hydrothermal Sediment.</title>
        <authorList>
            <person name="Zhou Z."/>
            <person name="Liu Y."/>
            <person name="Xu W."/>
            <person name="Pan J."/>
            <person name="Luo Z.H."/>
            <person name="Li M."/>
        </authorList>
    </citation>
    <scope>NUCLEOTIDE SEQUENCE [LARGE SCALE GENOMIC DNA]</scope>
    <source>
        <strain evidence="1">SpSt-1056</strain>
    </source>
</reference>
<evidence type="ECO:0000313" key="1">
    <source>
        <dbReference type="EMBL" id="HHK67884.1"/>
    </source>
</evidence>